<evidence type="ECO:0000313" key="2">
    <source>
        <dbReference type="EMBL" id="KKK93689.1"/>
    </source>
</evidence>
<dbReference type="EMBL" id="LAZR01047669">
    <property type="protein sequence ID" value="KKK93689.1"/>
    <property type="molecule type" value="Genomic_DNA"/>
</dbReference>
<sequence>MSEHLGRPIKKEEIIHHINMIRDDNRLENLHLYPNRKKHLTNHGSLNKLVKKLLENKMIKFENGEYKMNVNSSPEVV</sequence>
<dbReference type="Pfam" id="PF13392">
    <property type="entry name" value="HNH_3"/>
    <property type="match status" value="1"/>
</dbReference>
<comment type="caution">
    <text evidence="2">The sequence shown here is derived from an EMBL/GenBank/DDBJ whole genome shotgun (WGS) entry which is preliminary data.</text>
</comment>
<protein>
    <recommendedName>
        <fullName evidence="1">HNH nuclease domain-containing protein</fullName>
    </recommendedName>
</protein>
<reference evidence="2" key="1">
    <citation type="journal article" date="2015" name="Nature">
        <title>Complex archaea that bridge the gap between prokaryotes and eukaryotes.</title>
        <authorList>
            <person name="Spang A."/>
            <person name="Saw J.H."/>
            <person name="Jorgensen S.L."/>
            <person name="Zaremba-Niedzwiedzka K."/>
            <person name="Martijn J."/>
            <person name="Lind A.E."/>
            <person name="van Eijk R."/>
            <person name="Schleper C."/>
            <person name="Guy L."/>
            <person name="Ettema T.J."/>
        </authorList>
    </citation>
    <scope>NUCLEOTIDE SEQUENCE</scope>
</reference>
<proteinExistence type="predicted"/>
<dbReference type="AlphaFoldDB" id="A0A0F9BTD3"/>
<organism evidence="2">
    <name type="scientific">marine sediment metagenome</name>
    <dbReference type="NCBI Taxonomy" id="412755"/>
    <lineage>
        <taxon>unclassified sequences</taxon>
        <taxon>metagenomes</taxon>
        <taxon>ecological metagenomes</taxon>
    </lineage>
</organism>
<evidence type="ECO:0000259" key="1">
    <source>
        <dbReference type="Pfam" id="PF13392"/>
    </source>
</evidence>
<accession>A0A0F9BTD3</accession>
<feature type="domain" description="HNH nuclease" evidence="1">
    <location>
        <begin position="3"/>
        <end position="37"/>
    </location>
</feature>
<gene>
    <name evidence="2" type="ORF">LCGC14_2690340</name>
</gene>
<dbReference type="InterPro" id="IPR003615">
    <property type="entry name" value="HNH_nuc"/>
</dbReference>
<name>A0A0F9BTD3_9ZZZZ</name>